<dbReference type="EMBL" id="JACIIZ010000002">
    <property type="protein sequence ID" value="MBB6250362.1"/>
    <property type="molecule type" value="Genomic_DNA"/>
</dbReference>
<proteinExistence type="predicted"/>
<accession>A0A7X0EB79</accession>
<organism evidence="1 2">
    <name type="scientific">Nitrospirillum iridis</name>
    <dbReference type="NCBI Taxonomy" id="765888"/>
    <lineage>
        <taxon>Bacteria</taxon>
        <taxon>Pseudomonadati</taxon>
        <taxon>Pseudomonadota</taxon>
        <taxon>Alphaproteobacteria</taxon>
        <taxon>Rhodospirillales</taxon>
        <taxon>Azospirillaceae</taxon>
        <taxon>Nitrospirillum</taxon>
    </lineage>
</organism>
<keyword evidence="2" id="KW-1185">Reference proteome</keyword>
<name>A0A7X0EB79_9PROT</name>
<dbReference type="AlphaFoldDB" id="A0A7X0EB79"/>
<sequence length="421" mass="46178">MDRPGEELQTGAQFTDAAPKLRAIFHAQSQASAGSLHMVGFEDLQARLGARWPRVAERVHMLAERLLQQGLSPSDAWFRYGDAGYIVVFAQLGRTEAGLICAKLVEHLQRMLLGDVDTAAVRVHSAIHEVGGEVLFQSASLHDMLAGAARLNAEAVGQGPAEREAASGWGRVAHQESPVEIVYRPIWDVRKEVLSIYLARATRPRRGRLPLWGYDCVADPNDMQQILALDLSMLRQTMEVYGELYQNQFRCFLSVPVHFETLAAPTRRREYLVALQAIPRELVSFLAFDLVGLPIGVPVSRATEIVTVLRQFSRVVIVQVESGCQDLPALAAAGVHIATLLLPPGAGPKRWGGELTRFAQDVARVKMKAGVQGVDTALLASYADGAGFHYMTGDFIGTWSEYPENALRLTHADLRARIAAV</sequence>
<dbReference type="RefSeq" id="WP_184797839.1">
    <property type="nucleotide sequence ID" value="NZ_JACIIZ010000002.1"/>
</dbReference>
<reference evidence="1 2" key="1">
    <citation type="submission" date="2020-08" db="EMBL/GenBank/DDBJ databases">
        <title>Genomic Encyclopedia of Type Strains, Phase IV (KMG-IV): sequencing the most valuable type-strain genomes for metagenomic binning, comparative biology and taxonomic classification.</title>
        <authorList>
            <person name="Goeker M."/>
        </authorList>
    </citation>
    <scope>NUCLEOTIDE SEQUENCE [LARGE SCALE GENOMIC DNA]</scope>
    <source>
        <strain evidence="1 2">DSM 22198</strain>
    </source>
</reference>
<protein>
    <recommendedName>
        <fullName evidence="3">GGDEF domain-containing protein</fullName>
    </recommendedName>
</protein>
<gene>
    <name evidence="1" type="ORF">FHS74_000903</name>
</gene>
<evidence type="ECO:0008006" key="3">
    <source>
        <dbReference type="Google" id="ProtNLM"/>
    </source>
</evidence>
<dbReference type="Proteomes" id="UP000539175">
    <property type="component" value="Unassembled WGS sequence"/>
</dbReference>
<evidence type="ECO:0000313" key="1">
    <source>
        <dbReference type="EMBL" id="MBB6250362.1"/>
    </source>
</evidence>
<comment type="caution">
    <text evidence="1">The sequence shown here is derived from an EMBL/GenBank/DDBJ whole genome shotgun (WGS) entry which is preliminary data.</text>
</comment>
<evidence type="ECO:0000313" key="2">
    <source>
        <dbReference type="Proteomes" id="UP000539175"/>
    </source>
</evidence>